<reference evidence="3 4" key="1">
    <citation type="journal article" date="2023" name="Plants (Basel)">
        <title>Bridging the Gap: Combining Genomics and Transcriptomics Approaches to Understand Stylosanthes scabra, an Orphan Legume from the Brazilian Caatinga.</title>
        <authorList>
            <person name="Ferreira-Neto J.R.C."/>
            <person name="da Silva M.D."/>
            <person name="Binneck E."/>
            <person name="de Melo N.F."/>
            <person name="da Silva R.H."/>
            <person name="de Melo A.L.T.M."/>
            <person name="Pandolfi V."/>
            <person name="Bustamante F.O."/>
            <person name="Brasileiro-Vidal A.C."/>
            <person name="Benko-Iseppon A.M."/>
        </authorList>
    </citation>
    <scope>NUCLEOTIDE SEQUENCE [LARGE SCALE GENOMIC DNA]</scope>
    <source>
        <tissue evidence="3">Leaves</tissue>
    </source>
</reference>
<comment type="caution">
    <text evidence="3">The sequence shown here is derived from an EMBL/GenBank/DDBJ whole genome shotgun (WGS) entry which is preliminary data.</text>
</comment>
<feature type="non-terminal residue" evidence="3">
    <location>
        <position position="176"/>
    </location>
</feature>
<feature type="chain" id="PRO_5045333304" evidence="2">
    <location>
        <begin position="29"/>
        <end position="176"/>
    </location>
</feature>
<keyword evidence="4" id="KW-1185">Reference proteome</keyword>
<dbReference type="Pfam" id="PF01650">
    <property type="entry name" value="Peptidase_C13"/>
    <property type="match status" value="1"/>
</dbReference>
<comment type="similarity">
    <text evidence="1">Belongs to the peptidase C13 family.</text>
</comment>
<dbReference type="InterPro" id="IPR001096">
    <property type="entry name" value="Peptidase_C13"/>
</dbReference>
<proteinExistence type="inferred from homology"/>
<dbReference type="Proteomes" id="UP001341840">
    <property type="component" value="Unassembled WGS sequence"/>
</dbReference>
<name>A0ABU6XUQ0_9FABA</name>
<dbReference type="Gene3D" id="3.40.50.1460">
    <property type="match status" value="1"/>
</dbReference>
<dbReference type="EMBL" id="JASCZI010213592">
    <property type="protein sequence ID" value="MED6201442.1"/>
    <property type="molecule type" value="Genomic_DNA"/>
</dbReference>
<organism evidence="3 4">
    <name type="scientific">Stylosanthes scabra</name>
    <dbReference type="NCBI Taxonomy" id="79078"/>
    <lineage>
        <taxon>Eukaryota</taxon>
        <taxon>Viridiplantae</taxon>
        <taxon>Streptophyta</taxon>
        <taxon>Embryophyta</taxon>
        <taxon>Tracheophyta</taxon>
        <taxon>Spermatophyta</taxon>
        <taxon>Magnoliopsida</taxon>
        <taxon>eudicotyledons</taxon>
        <taxon>Gunneridae</taxon>
        <taxon>Pentapetalae</taxon>
        <taxon>rosids</taxon>
        <taxon>fabids</taxon>
        <taxon>Fabales</taxon>
        <taxon>Fabaceae</taxon>
        <taxon>Papilionoideae</taxon>
        <taxon>50 kb inversion clade</taxon>
        <taxon>dalbergioids sensu lato</taxon>
        <taxon>Dalbergieae</taxon>
        <taxon>Pterocarpus clade</taxon>
        <taxon>Stylosanthes</taxon>
    </lineage>
</organism>
<feature type="signal peptide" evidence="2">
    <location>
        <begin position="1"/>
        <end position="28"/>
    </location>
</feature>
<dbReference type="PANTHER" id="PTHR12000:SF52">
    <property type="entry name" value="LEGUMAIN PROTEIN-RELATED"/>
    <property type="match status" value="1"/>
</dbReference>
<sequence>MSHKIICSWVPLLIVSLWLSSTTITLEGRQFSNFHPLVINEEGENNGEGTKWALLVAGSNGFYNYRHQADICHAYQIMKNGGLKDENIIVFMSDDIANNEENPRPGVIINHPNGSDVYEGVPKDYTGNYTSVENLYAVISANRSAITGGSGKLLNSGPNDTIFFYYADHGGPGIIG</sequence>
<evidence type="ECO:0000313" key="3">
    <source>
        <dbReference type="EMBL" id="MED6201442.1"/>
    </source>
</evidence>
<evidence type="ECO:0000256" key="1">
    <source>
        <dbReference type="ARBA" id="ARBA00009941"/>
    </source>
</evidence>
<accession>A0ABU6XUQ0</accession>
<protein>
    <submittedName>
        <fullName evidence="3">Uncharacterized protein</fullName>
    </submittedName>
</protein>
<evidence type="ECO:0000256" key="2">
    <source>
        <dbReference type="SAM" id="SignalP"/>
    </source>
</evidence>
<dbReference type="PANTHER" id="PTHR12000">
    <property type="entry name" value="HEMOGLOBINASE FAMILY MEMBER"/>
    <property type="match status" value="1"/>
</dbReference>
<gene>
    <name evidence="3" type="ORF">PIB30_095048</name>
</gene>
<dbReference type="PRINTS" id="PR00776">
    <property type="entry name" value="HEMOGLOBNASE"/>
</dbReference>
<evidence type="ECO:0000313" key="4">
    <source>
        <dbReference type="Proteomes" id="UP001341840"/>
    </source>
</evidence>
<keyword evidence="2" id="KW-0732">Signal</keyword>